<organism evidence="1 2">
    <name type="scientific">Colwellia asteriadis</name>
    <dbReference type="NCBI Taxonomy" id="517723"/>
    <lineage>
        <taxon>Bacteria</taxon>
        <taxon>Pseudomonadati</taxon>
        <taxon>Pseudomonadota</taxon>
        <taxon>Gammaproteobacteria</taxon>
        <taxon>Alteromonadales</taxon>
        <taxon>Colwelliaceae</taxon>
        <taxon>Colwellia</taxon>
    </lineage>
</organism>
<protein>
    <submittedName>
        <fullName evidence="1">Uncharacterized protein</fullName>
    </submittedName>
</protein>
<name>A0ABN1L7V7_9GAMM</name>
<gene>
    <name evidence="1" type="ORF">GCM10009111_18970</name>
</gene>
<comment type="caution">
    <text evidence="1">The sequence shown here is derived from an EMBL/GenBank/DDBJ whole genome shotgun (WGS) entry which is preliminary data.</text>
</comment>
<dbReference type="Proteomes" id="UP001500021">
    <property type="component" value="Unassembled WGS sequence"/>
</dbReference>
<evidence type="ECO:0000313" key="1">
    <source>
        <dbReference type="EMBL" id="GAA0817567.1"/>
    </source>
</evidence>
<keyword evidence="2" id="KW-1185">Reference proteome</keyword>
<dbReference type="RefSeq" id="WP_343817243.1">
    <property type="nucleotide sequence ID" value="NZ_BAAAFA010000006.1"/>
</dbReference>
<accession>A0ABN1L7V7</accession>
<evidence type="ECO:0000313" key="2">
    <source>
        <dbReference type="Proteomes" id="UP001500021"/>
    </source>
</evidence>
<dbReference type="EMBL" id="BAAAFA010000006">
    <property type="protein sequence ID" value="GAA0817567.1"/>
    <property type="molecule type" value="Genomic_DNA"/>
</dbReference>
<proteinExistence type="predicted"/>
<reference evidence="1 2" key="1">
    <citation type="journal article" date="2019" name="Int. J. Syst. Evol. Microbiol.">
        <title>The Global Catalogue of Microorganisms (GCM) 10K type strain sequencing project: providing services to taxonomists for standard genome sequencing and annotation.</title>
        <authorList>
            <consortium name="The Broad Institute Genomics Platform"/>
            <consortium name="The Broad Institute Genome Sequencing Center for Infectious Disease"/>
            <person name="Wu L."/>
            <person name="Ma J."/>
        </authorList>
    </citation>
    <scope>NUCLEOTIDE SEQUENCE [LARGE SCALE GENOMIC DNA]</scope>
    <source>
        <strain evidence="1 2">JCM 15608</strain>
    </source>
</reference>
<sequence length="106" mass="12111">MIDGFGNHQDMVNSVCDGFTNSINDIIDKNAELLCNQDGYEILTSVFNQRFRKHDIENANIKQIISIANELSELLENNINIEQVCHFINSALQQSFGEFKAIKFTR</sequence>